<comment type="catalytic activity">
    <reaction evidence="9">
        <text>8-oxo-dGTP + H2O = 8-oxo-dGMP + diphosphate + H(+)</text>
        <dbReference type="Rhea" id="RHEA:31575"/>
        <dbReference type="ChEBI" id="CHEBI:15377"/>
        <dbReference type="ChEBI" id="CHEBI:15378"/>
        <dbReference type="ChEBI" id="CHEBI:33019"/>
        <dbReference type="ChEBI" id="CHEBI:63224"/>
        <dbReference type="ChEBI" id="CHEBI:77896"/>
    </reaction>
    <physiologicalReaction direction="left-to-right" evidence="9">
        <dbReference type="Rhea" id="RHEA:31576"/>
    </physiologicalReaction>
</comment>
<dbReference type="PROSITE" id="PS51462">
    <property type="entry name" value="NUDIX"/>
    <property type="match status" value="1"/>
</dbReference>
<evidence type="ECO:0000256" key="6">
    <source>
        <dbReference type="ARBA" id="ARBA00022842"/>
    </source>
</evidence>
<dbReference type="GO" id="GO:0042262">
    <property type="term" value="P:DNA protection"/>
    <property type="evidence" value="ECO:0007669"/>
    <property type="project" value="InterPro"/>
</dbReference>
<proteinExistence type="inferred from homology"/>
<dbReference type="PROSITE" id="PS00893">
    <property type="entry name" value="NUDIX_BOX"/>
    <property type="match status" value="1"/>
</dbReference>
<dbReference type="Pfam" id="PF00293">
    <property type="entry name" value="NUDIX"/>
    <property type="match status" value="1"/>
</dbReference>
<keyword evidence="5" id="KW-0378">Hydrolase</keyword>
<dbReference type="PANTHER" id="PTHR43758">
    <property type="entry name" value="7,8-DIHYDRO-8-OXOGUANINE TRIPHOSPHATASE"/>
    <property type="match status" value="1"/>
</dbReference>
<evidence type="ECO:0000256" key="16">
    <source>
        <dbReference type="ARBA" id="ARBA00031927"/>
    </source>
</evidence>
<comment type="catalytic activity">
    <reaction evidence="10">
        <text>2-oxo-ATP + H2O = 2-oxo-AMP + diphosphate + H(+)</text>
        <dbReference type="Rhea" id="RHEA:67392"/>
        <dbReference type="ChEBI" id="CHEBI:15377"/>
        <dbReference type="ChEBI" id="CHEBI:15378"/>
        <dbReference type="ChEBI" id="CHEBI:33019"/>
        <dbReference type="ChEBI" id="CHEBI:71395"/>
        <dbReference type="ChEBI" id="CHEBI:172878"/>
    </reaction>
    <physiologicalReaction direction="left-to-right" evidence="10">
        <dbReference type="Rhea" id="RHEA:67393"/>
    </physiologicalReaction>
</comment>
<organism evidence="23 24">
    <name type="scientific">candidate division CPR1 bacterium GW2011_GWC1_49_13</name>
    <dbReference type="NCBI Taxonomy" id="1618342"/>
    <lineage>
        <taxon>Bacteria</taxon>
        <taxon>candidate division CPR1</taxon>
    </lineage>
</organism>
<comment type="cofactor">
    <cofactor evidence="1">
        <name>Mg(2+)</name>
        <dbReference type="ChEBI" id="CHEBI:18420"/>
    </cofactor>
</comment>
<evidence type="ECO:0000256" key="10">
    <source>
        <dbReference type="ARBA" id="ARBA00024596"/>
    </source>
</evidence>
<evidence type="ECO:0000256" key="2">
    <source>
        <dbReference type="ARBA" id="ARBA00005582"/>
    </source>
</evidence>
<comment type="catalytic activity">
    <reaction evidence="20">
        <text>N(6)-methyl-dATP + H2O = N(6)-methyl-dAMP + diphosphate + H(+)</text>
        <dbReference type="Rhea" id="RHEA:67604"/>
        <dbReference type="ChEBI" id="CHEBI:15377"/>
        <dbReference type="ChEBI" id="CHEBI:15378"/>
        <dbReference type="ChEBI" id="CHEBI:33019"/>
        <dbReference type="ChEBI" id="CHEBI:169976"/>
        <dbReference type="ChEBI" id="CHEBI:172872"/>
    </reaction>
    <physiologicalReaction direction="left-to-right" evidence="20">
        <dbReference type="Rhea" id="RHEA:67605"/>
    </physiologicalReaction>
</comment>
<evidence type="ECO:0000256" key="18">
    <source>
        <dbReference type="ARBA" id="ARBA00048002"/>
    </source>
</evidence>
<dbReference type="CDD" id="cd03427">
    <property type="entry name" value="NUDIX_MTH1_Nudt1"/>
    <property type="match status" value="1"/>
</dbReference>
<evidence type="ECO:0000256" key="12">
    <source>
        <dbReference type="ARBA" id="ARBA00026218"/>
    </source>
</evidence>
<dbReference type="InterPro" id="IPR000086">
    <property type="entry name" value="NUDIX_hydrolase_dom"/>
</dbReference>
<evidence type="ECO:0000256" key="9">
    <source>
        <dbReference type="ARBA" id="ARBA00024486"/>
    </source>
</evidence>
<dbReference type="PANTHER" id="PTHR43758:SF2">
    <property type="entry name" value="OXIDIZED PURINE NUCLEOSIDE TRIPHOSPHATE HYDROLASE"/>
    <property type="match status" value="1"/>
</dbReference>
<evidence type="ECO:0000256" key="1">
    <source>
        <dbReference type="ARBA" id="ARBA00001946"/>
    </source>
</evidence>
<comment type="function">
    <text evidence="21">Oxidized purine nucleoside triphosphate hydrolase which is a prominent sanitizer of the oxidized nucleotide pool. Catalyzes the hydrolysis of 2-oxo-dATP (2-hydroxy-dATP) into 2-oxo-dAMP. Also has a significant hydrolase activity toward 2-oxo-ATP, 8-oxo-dGTP and 8-oxo-dATP. Through the hydrolysis of oxidized purine nucleoside triphosphates, prevents their incorporation into DNA and the subsequent transversions A:T to C:G and G:C to T:A. Also catalyzes the hydrolysis of methylated purine nucleoside triphosphate preventing their integration into DNA. Through this antimutagenic activity protects cells from oxidative stress.</text>
</comment>
<accession>A0A0G1XTX1</accession>
<evidence type="ECO:0000256" key="7">
    <source>
        <dbReference type="ARBA" id="ARBA00024448"/>
    </source>
</evidence>
<evidence type="ECO:0000256" key="5">
    <source>
        <dbReference type="ARBA" id="ARBA00022801"/>
    </source>
</evidence>
<dbReference type="GO" id="GO:0046872">
    <property type="term" value="F:metal ion binding"/>
    <property type="evidence" value="ECO:0007669"/>
    <property type="project" value="UniProtKB-KW"/>
</dbReference>
<sequence>MATQAVLCFIVQGDRVLLARKKRGFGEGWWNGAGGKIKEGETPLEAVLRETQEELGIIPRDPQKVGTLLFFFEDGTPDWEVDVFRAEEYEGEPGESEEMFPSWFVFSKIPYGQMWADDPHWVPLLLAGKRFEGRFTFRDNVTLLSHEIKELTD</sequence>
<evidence type="ECO:0000313" key="23">
    <source>
        <dbReference type="EMBL" id="KKW06047.1"/>
    </source>
</evidence>
<evidence type="ECO:0000256" key="20">
    <source>
        <dbReference type="ARBA" id="ARBA00049032"/>
    </source>
</evidence>
<evidence type="ECO:0000256" key="8">
    <source>
        <dbReference type="ARBA" id="ARBA00024459"/>
    </source>
</evidence>
<dbReference type="InterPro" id="IPR003563">
    <property type="entry name" value="8ODP"/>
</dbReference>
<comment type="subunit">
    <text evidence="3">Monomer.</text>
</comment>
<keyword evidence="6" id="KW-0460">Magnesium</keyword>
<comment type="catalytic activity">
    <reaction evidence="7">
        <text>8-oxo-dATP + H2O = 8-oxo-dAMP + diphosphate + H(+)</text>
        <dbReference type="Rhea" id="RHEA:65396"/>
        <dbReference type="ChEBI" id="CHEBI:15377"/>
        <dbReference type="ChEBI" id="CHEBI:15378"/>
        <dbReference type="ChEBI" id="CHEBI:33019"/>
        <dbReference type="ChEBI" id="CHEBI:71361"/>
        <dbReference type="ChEBI" id="CHEBI:172871"/>
    </reaction>
    <physiologicalReaction direction="left-to-right" evidence="7">
        <dbReference type="Rhea" id="RHEA:65397"/>
    </physiologicalReaction>
</comment>
<evidence type="ECO:0000256" key="4">
    <source>
        <dbReference type="ARBA" id="ARBA00022723"/>
    </source>
</evidence>
<comment type="similarity">
    <text evidence="2">Belongs to the Nudix hydrolase family.</text>
</comment>
<dbReference type="PRINTS" id="PR01403">
    <property type="entry name" value="8OXTPHPHTASE"/>
</dbReference>
<evidence type="ECO:0000259" key="22">
    <source>
        <dbReference type="PROSITE" id="PS51462"/>
    </source>
</evidence>
<name>A0A0G1XTX1_9BACT</name>
<dbReference type="AlphaFoldDB" id="A0A0G1XTX1"/>
<evidence type="ECO:0000256" key="14">
    <source>
        <dbReference type="ARBA" id="ARBA00030634"/>
    </source>
</evidence>
<comment type="caution">
    <text evidence="23">The sequence shown here is derived from an EMBL/GenBank/DDBJ whole genome shotgun (WGS) entry which is preliminary data.</text>
</comment>
<dbReference type="GO" id="GO:0008828">
    <property type="term" value="F:dATP diphosphatase activity"/>
    <property type="evidence" value="ECO:0007669"/>
    <property type="project" value="UniProtKB-EC"/>
</dbReference>
<evidence type="ECO:0000256" key="3">
    <source>
        <dbReference type="ARBA" id="ARBA00011245"/>
    </source>
</evidence>
<evidence type="ECO:0000256" key="19">
    <source>
        <dbReference type="ARBA" id="ARBA00048894"/>
    </source>
</evidence>
<dbReference type="STRING" id="1618342.UY40_C0004G0031"/>
<protein>
    <recommendedName>
        <fullName evidence="12">Oxidized purine nucleoside triphosphate hydrolase</fullName>
        <ecNumber evidence="11">3.6.1.56</ecNumber>
    </recommendedName>
    <alternativeName>
        <fullName evidence="16">2-hydroxy-dATP diphosphatase</fullName>
    </alternativeName>
    <alternativeName>
        <fullName evidence="15">7,8-dihydro-8-oxoguanine triphosphatase</fullName>
    </alternativeName>
    <alternativeName>
        <fullName evidence="14">8-oxo-dGTPase</fullName>
    </alternativeName>
    <alternativeName>
        <fullName evidence="17">Methylated purine nucleoside triphosphate hydrolase</fullName>
    </alternativeName>
    <alternativeName>
        <fullName evidence="13">Nucleoside diphosphate-linked moiety X motif 1</fullName>
    </alternativeName>
</protein>
<dbReference type="InterPro" id="IPR015797">
    <property type="entry name" value="NUDIX_hydrolase-like_dom_sf"/>
</dbReference>
<dbReference type="GO" id="GO:0005737">
    <property type="term" value="C:cytoplasm"/>
    <property type="evidence" value="ECO:0007669"/>
    <property type="project" value="TreeGrafter"/>
</dbReference>
<dbReference type="GO" id="GO:0008413">
    <property type="term" value="F:8-oxo-7,8-dihydroguanosine triphosphate pyrophosphatase activity"/>
    <property type="evidence" value="ECO:0007669"/>
    <property type="project" value="InterPro"/>
</dbReference>
<evidence type="ECO:0000256" key="15">
    <source>
        <dbReference type="ARBA" id="ARBA00030682"/>
    </source>
</evidence>
<evidence type="ECO:0000256" key="21">
    <source>
        <dbReference type="ARBA" id="ARBA00053094"/>
    </source>
</evidence>
<dbReference type="Gene3D" id="3.90.79.10">
    <property type="entry name" value="Nucleoside Triphosphate Pyrophosphohydrolase"/>
    <property type="match status" value="1"/>
</dbReference>
<dbReference type="EMBL" id="LCPW01000004">
    <property type="protein sequence ID" value="KKW06047.1"/>
    <property type="molecule type" value="Genomic_DNA"/>
</dbReference>
<evidence type="ECO:0000256" key="13">
    <source>
        <dbReference type="ARBA" id="ARBA00029673"/>
    </source>
</evidence>
<dbReference type="InterPro" id="IPR020084">
    <property type="entry name" value="NUDIX_hydrolase_CS"/>
</dbReference>
<dbReference type="Proteomes" id="UP000034119">
    <property type="component" value="Unassembled WGS sequence"/>
</dbReference>
<evidence type="ECO:0000256" key="11">
    <source>
        <dbReference type="ARBA" id="ARBA00026103"/>
    </source>
</evidence>
<reference evidence="23 24" key="1">
    <citation type="journal article" date="2015" name="Nature">
        <title>rRNA introns, odd ribosomes, and small enigmatic genomes across a large radiation of phyla.</title>
        <authorList>
            <person name="Brown C.T."/>
            <person name="Hug L.A."/>
            <person name="Thomas B.C."/>
            <person name="Sharon I."/>
            <person name="Castelle C.J."/>
            <person name="Singh A."/>
            <person name="Wilkins M.J."/>
            <person name="Williams K.H."/>
            <person name="Banfield J.F."/>
        </authorList>
    </citation>
    <scope>NUCLEOTIDE SEQUENCE [LARGE SCALE GENOMIC DNA]</scope>
</reference>
<feature type="domain" description="Nudix hydrolase" evidence="22">
    <location>
        <begin position="1"/>
        <end position="130"/>
    </location>
</feature>
<comment type="catalytic activity">
    <reaction evidence="18">
        <text>N(6)-methyl-ATP + H2O = N(6)-methyl-AMP + diphosphate + H(+)</text>
        <dbReference type="Rhea" id="RHEA:67608"/>
        <dbReference type="ChEBI" id="CHEBI:15377"/>
        <dbReference type="ChEBI" id="CHEBI:15378"/>
        <dbReference type="ChEBI" id="CHEBI:33019"/>
        <dbReference type="ChEBI" id="CHEBI:144842"/>
        <dbReference type="ChEBI" id="CHEBI:172873"/>
    </reaction>
    <physiologicalReaction direction="left-to-right" evidence="18">
        <dbReference type="Rhea" id="RHEA:67609"/>
    </physiologicalReaction>
</comment>
<dbReference type="EC" id="3.6.1.56" evidence="11"/>
<dbReference type="SUPFAM" id="SSF55811">
    <property type="entry name" value="Nudix"/>
    <property type="match status" value="1"/>
</dbReference>
<comment type="catalytic activity">
    <reaction evidence="8">
        <text>2-oxo-dATP + H2O = 2-oxo-dAMP + diphosphate + H(+)</text>
        <dbReference type="Rhea" id="RHEA:31583"/>
        <dbReference type="ChEBI" id="CHEBI:15377"/>
        <dbReference type="ChEBI" id="CHEBI:15378"/>
        <dbReference type="ChEBI" id="CHEBI:33019"/>
        <dbReference type="ChEBI" id="CHEBI:63212"/>
        <dbReference type="ChEBI" id="CHEBI:77897"/>
        <dbReference type="EC" id="3.6.1.56"/>
    </reaction>
    <physiologicalReaction direction="left-to-right" evidence="8">
        <dbReference type="Rhea" id="RHEA:31584"/>
    </physiologicalReaction>
</comment>
<gene>
    <name evidence="23" type="ORF">UY40_C0004G0031</name>
</gene>
<evidence type="ECO:0000313" key="24">
    <source>
        <dbReference type="Proteomes" id="UP000034119"/>
    </source>
</evidence>
<evidence type="ECO:0000256" key="17">
    <source>
        <dbReference type="ARBA" id="ARBA00032071"/>
    </source>
</evidence>
<comment type="catalytic activity">
    <reaction evidence="19">
        <text>O(6)-methyl-dGTP + H2O = O(6)-methyl-dGMP + diphosphate + H(+)</text>
        <dbReference type="Rhea" id="RHEA:67600"/>
        <dbReference type="ChEBI" id="CHEBI:15377"/>
        <dbReference type="ChEBI" id="CHEBI:15378"/>
        <dbReference type="ChEBI" id="CHEBI:33019"/>
        <dbReference type="ChEBI" id="CHEBI:169974"/>
        <dbReference type="ChEBI" id="CHEBI:169975"/>
    </reaction>
    <physiologicalReaction direction="left-to-right" evidence="19">
        <dbReference type="Rhea" id="RHEA:67601"/>
    </physiologicalReaction>
</comment>
<keyword evidence="4" id="KW-0479">Metal-binding</keyword>